<dbReference type="Gene3D" id="3.30.460.10">
    <property type="entry name" value="Beta Polymerase, domain 2"/>
    <property type="match status" value="1"/>
</dbReference>
<evidence type="ECO:0000256" key="1">
    <source>
        <dbReference type="SAM" id="MobiDB-lite"/>
    </source>
</evidence>
<dbReference type="PANTHER" id="PTHR12271">
    <property type="entry name" value="POLY A POLYMERASE CID PAP -RELATED"/>
    <property type="match status" value="1"/>
</dbReference>
<feature type="domain" description="Poly(A) RNA polymerase mitochondrial-like central palm" evidence="2">
    <location>
        <begin position="275"/>
        <end position="361"/>
    </location>
</feature>
<gene>
    <name evidence="3" type="ORF">BJ875DRAFT_234859</name>
</gene>
<dbReference type="InterPro" id="IPR043519">
    <property type="entry name" value="NT_sf"/>
</dbReference>
<dbReference type="AlphaFoldDB" id="A0A9P7Y7I2"/>
<keyword evidence="4" id="KW-1185">Reference proteome</keyword>
<dbReference type="InterPro" id="IPR054708">
    <property type="entry name" value="MTPAP-like_central"/>
</dbReference>
<dbReference type="GO" id="GO:0031123">
    <property type="term" value="P:RNA 3'-end processing"/>
    <property type="evidence" value="ECO:0007669"/>
    <property type="project" value="TreeGrafter"/>
</dbReference>
<feature type="compositionally biased region" description="Basic and acidic residues" evidence="1">
    <location>
        <begin position="973"/>
        <end position="988"/>
    </location>
</feature>
<dbReference type="GO" id="GO:0005737">
    <property type="term" value="C:cytoplasm"/>
    <property type="evidence" value="ECO:0007669"/>
    <property type="project" value="UniProtKB-SubCell"/>
</dbReference>
<dbReference type="GO" id="GO:0050265">
    <property type="term" value="F:RNA uridylyltransferase activity"/>
    <property type="evidence" value="ECO:0007669"/>
    <property type="project" value="TreeGrafter"/>
</dbReference>
<dbReference type="SUPFAM" id="SSF81301">
    <property type="entry name" value="Nucleotidyltransferase"/>
    <property type="match status" value="1"/>
</dbReference>
<name>A0A9P7Y7I2_9HELO</name>
<evidence type="ECO:0000313" key="4">
    <source>
        <dbReference type="Proteomes" id="UP000824998"/>
    </source>
</evidence>
<dbReference type="PANTHER" id="PTHR12271:SF40">
    <property type="entry name" value="POLY(A) RNA POLYMERASE GLD2"/>
    <property type="match status" value="1"/>
</dbReference>
<evidence type="ECO:0000259" key="2">
    <source>
        <dbReference type="Pfam" id="PF22600"/>
    </source>
</evidence>
<feature type="region of interest" description="Disordered" evidence="1">
    <location>
        <begin position="958"/>
        <end position="988"/>
    </location>
</feature>
<reference evidence="3" key="1">
    <citation type="journal article" date="2021" name="IMA Fungus">
        <title>Genomic characterization of three marine fungi, including Emericellopsis atlantica sp. nov. with signatures of a generalist lifestyle and marine biomass degradation.</title>
        <authorList>
            <person name="Hagestad O.C."/>
            <person name="Hou L."/>
            <person name="Andersen J.H."/>
            <person name="Hansen E.H."/>
            <person name="Altermark B."/>
            <person name="Li C."/>
            <person name="Kuhnert E."/>
            <person name="Cox R.J."/>
            <person name="Crous P.W."/>
            <person name="Spatafora J.W."/>
            <person name="Lail K."/>
            <person name="Amirebrahimi M."/>
            <person name="Lipzen A."/>
            <person name="Pangilinan J."/>
            <person name="Andreopoulos W."/>
            <person name="Hayes R.D."/>
            <person name="Ng V."/>
            <person name="Grigoriev I.V."/>
            <person name="Jackson S.A."/>
            <person name="Sutton T.D.S."/>
            <person name="Dobson A.D.W."/>
            <person name="Rama T."/>
        </authorList>
    </citation>
    <scope>NUCLEOTIDE SEQUENCE</scope>
    <source>
        <strain evidence="3">TRa018bII</strain>
    </source>
</reference>
<dbReference type="Pfam" id="PF22600">
    <property type="entry name" value="MTPAP-like_central"/>
    <property type="match status" value="1"/>
</dbReference>
<feature type="region of interest" description="Disordered" evidence="1">
    <location>
        <begin position="40"/>
        <end position="199"/>
    </location>
</feature>
<comment type="caution">
    <text evidence="3">The sequence shown here is derived from an EMBL/GenBank/DDBJ whole genome shotgun (WGS) entry which is preliminary data.</text>
</comment>
<organism evidence="3 4">
    <name type="scientific">Amylocarpus encephaloides</name>
    <dbReference type="NCBI Taxonomy" id="45428"/>
    <lineage>
        <taxon>Eukaryota</taxon>
        <taxon>Fungi</taxon>
        <taxon>Dikarya</taxon>
        <taxon>Ascomycota</taxon>
        <taxon>Pezizomycotina</taxon>
        <taxon>Leotiomycetes</taxon>
        <taxon>Helotiales</taxon>
        <taxon>Helotiales incertae sedis</taxon>
        <taxon>Amylocarpus</taxon>
    </lineage>
</organism>
<dbReference type="SUPFAM" id="SSF81631">
    <property type="entry name" value="PAP/OAS1 substrate-binding domain"/>
    <property type="match status" value="1"/>
</dbReference>
<dbReference type="GO" id="GO:1990817">
    <property type="term" value="F:poly(A) RNA polymerase activity"/>
    <property type="evidence" value="ECO:0007669"/>
    <property type="project" value="UniProtKB-EC"/>
</dbReference>
<feature type="compositionally biased region" description="Polar residues" evidence="1">
    <location>
        <begin position="92"/>
        <end position="141"/>
    </location>
</feature>
<protein>
    <submittedName>
        <fullName evidence="3">Caffeine-induced death protein-like protein</fullName>
    </submittedName>
</protein>
<dbReference type="OrthoDB" id="407432at2759"/>
<feature type="compositionally biased region" description="Polar residues" evidence="1">
    <location>
        <begin position="48"/>
        <end position="85"/>
    </location>
</feature>
<dbReference type="Proteomes" id="UP000824998">
    <property type="component" value="Unassembled WGS sequence"/>
</dbReference>
<dbReference type="Gene3D" id="1.10.1410.10">
    <property type="match status" value="1"/>
</dbReference>
<feature type="compositionally biased region" description="Basic and acidic residues" evidence="1">
    <location>
        <begin position="370"/>
        <end position="382"/>
    </location>
</feature>
<dbReference type="GO" id="GO:0046872">
    <property type="term" value="F:metal ion binding"/>
    <property type="evidence" value="ECO:0007669"/>
    <property type="project" value="UniProtKB-KW"/>
</dbReference>
<feature type="region of interest" description="Disordered" evidence="1">
    <location>
        <begin position="370"/>
        <end position="392"/>
    </location>
</feature>
<dbReference type="EMBL" id="MU251905">
    <property type="protein sequence ID" value="KAG9228574.1"/>
    <property type="molecule type" value="Genomic_DNA"/>
</dbReference>
<proteinExistence type="predicted"/>
<feature type="compositionally biased region" description="Polar residues" evidence="1">
    <location>
        <begin position="166"/>
        <end position="199"/>
    </location>
</feature>
<dbReference type="GO" id="GO:0010605">
    <property type="term" value="P:negative regulation of macromolecule metabolic process"/>
    <property type="evidence" value="ECO:0007669"/>
    <property type="project" value="UniProtKB-ARBA"/>
</dbReference>
<sequence>MFPSSQVLIGNDEGDLESRIRGLIISNSASNSPAEVIDTTELPDFNCSGPSDQSSSAQPVNANARSKRPNQSQRRQMNSQLSIPINNRPGPANSNVSYGSPSGNGPPQRMNTNLQSSPYIQQNYPGYNQNSAYSPQFQNNGPLDPYSPRPFIQQASPRSPMPPQQYGMNSPNFNHQSPRAQQFQNSQYSPRPSTRGWQLYQPNNYQRHGRNSQFDPNSENILGQSSYLELLLQQNSSILTIDPHEETEKEEFRAIVEQACRDAILTYEKNDLGDQTFDSASVQLLCFGSMRTGFATRASDMDLALLSPKSRYLPDAPDSPIPRILEKTLLNMGYGARLLTRTRVPIIKLCQKPTDKLRADLLQERTKWEEGFKEESSDRDGGQDIGGQRKSHPLHSIVQVQQKTVKASATDGHTTTESSPHSSTLAEWYTMKLENFKQKEGQSLGDYHICAKRLLQSLGGRDIQLSNSHDVSKQEATILNDVCRAFVSGLISITLVERLKKYPSVSALFDPSQSLPRTLQGTWLQAEGERIAMGWADRVLKEENNGRENECQILVDNWQNLQATPAPCSLAECMKFNRDLYICNEQLKRITSLQLLCLKQMHQEEPVNYYARARKLLDILKGGDRQESTRSITPTVVARYVSGITNQNIRGRLKSLTIKKPNLQQVALQHRILQLIADYEHALASGIYQEKDRSSVDQYIRYLTNLDVTDSTFAAGSNACSDDLVLITKIRSLPDPGPNKSRDRYKDHLEFPKSNIGIQCDINFSAHLALHNTLLLRCYSLCDPRVKTMILFIKHWAKTRGINTPYRGSLSSYGYVLMVIHYLVNITQPFVCPNLQEVNKDPPSHLSPAEIAARTTCNGCDVRFWRNEAEIKDLADRKMLNHNHDSIGFLIRGFYEYYAQIGQLSTVKTRGFDWSREVLSLRTPGGRLSKQEKGWVGAKTTVETKIVTSPRTIATKVSESTKDEHTGGIVSVDSERDAKTPKHASKQIEETKEVRHRYLFAIEDPFELDHNVARTVTHDGIVSIRDEFRRALRIIRNIGKPEERDGGLLDPIGDSEVKGKSNWQELMNLLHGPVSKTRDDPLKQEGS</sequence>
<evidence type="ECO:0000313" key="3">
    <source>
        <dbReference type="EMBL" id="KAG9228574.1"/>
    </source>
</evidence>
<accession>A0A9P7Y7I2</accession>